<comment type="caution">
    <text evidence="1">The sequence shown here is derived from an EMBL/GenBank/DDBJ whole genome shotgun (WGS) entry which is preliminary data.</text>
</comment>
<organism evidence="1 2">
    <name type="scientific">Periconia digitata</name>
    <dbReference type="NCBI Taxonomy" id="1303443"/>
    <lineage>
        <taxon>Eukaryota</taxon>
        <taxon>Fungi</taxon>
        <taxon>Dikarya</taxon>
        <taxon>Ascomycota</taxon>
        <taxon>Pezizomycotina</taxon>
        <taxon>Dothideomycetes</taxon>
        <taxon>Pleosporomycetidae</taxon>
        <taxon>Pleosporales</taxon>
        <taxon>Massarineae</taxon>
        <taxon>Periconiaceae</taxon>
        <taxon>Periconia</taxon>
    </lineage>
</organism>
<accession>A0A9W4XX10</accession>
<dbReference type="Proteomes" id="UP001152607">
    <property type="component" value="Unassembled WGS sequence"/>
</dbReference>
<proteinExistence type="predicted"/>
<keyword evidence="2" id="KW-1185">Reference proteome</keyword>
<dbReference type="AlphaFoldDB" id="A0A9W4XX10"/>
<protein>
    <submittedName>
        <fullName evidence="1">Uncharacterized protein</fullName>
    </submittedName>
</protein>
<reference evidence="1" key="1">
    <citation type="submission" date="2023-01" db="EMBL/GenBank/DDBJ databases">
        <authorList>
            <person name="Van Ghelder C."/>
            <person name="Rancurel C."/>
        </authorList>
    </citation>
    <scope>NUCLEOTIDE SEQUENCE</scope>
    <source>
        <strain evidence="1">CNCM I-4278</strain>
    </source>
</reference>
<gene>
    <name evidence="1" type="ORF">PDIGIT_LOCUS14936</name>
</gene>
<dbReference type="EMBL" id="CAOQHR010000012">
    <property type="protein sequence ID" value="CAI6341736.1"/>
    <property type="molecule type" value="Genomic_DNA"/>
</dbReference>
<evidence type="ECO:0000313" key="2">
    <source>
        <dbReference type="Proteomes" id="UP001152607"/>
    </source>
</evidence>
<name>A0A9W4XX10_9PLEO</name>
<sequence>MYLQWLKTRGSSRHTPEQKHVGQLIDCLLDLASSFPSPICSCRVRGFSPHEDHGCTQSHCPWELKSSTPPPRPFLVYYHDTQLV</sequence>
<evidence type="ECO:0000313" key="1">
    <source>
        <dbReference type="EMBL" id="CAI6341736.1"/>
    </source>
</evidence>